<feature type="domain" description="CSC1/OSCA1-like N-terminal transmembrane" evidence="11">
    <location>
        <begin position="15"/>
        <end position="166"/>
    </location>
</feature>
<protein>
    <recommendedName>
        <fullName evidence="15">DUF221-domain-containing protein</fullName>
    </recommendedName>
</protein>
<feature type="transmembrane region" description="Helical" evidence="8">
    <location>
        <begin position="508"/>
        <end position="533"/>
    </location>
</feature>
<evidence type="ECO:0000313" key="13">
    <source>
        <dbReference type="EMBL" id="WRT66942.1"/>
    </source>
</evidence>
<feature type="region of interest" description="Disordered" evidence="7">
    <location>
        <begin position="865"/>
        <end position="884"/>
    </location>
</feature>
<feature type="transmembrane region" description="Helical" evidence="8">
    <location>
        <begin position="615"/>
        <end position="635"/>
    </location>
</feature>
<feature type="transmembrane region" description="Helical" evidence="8">
    <location>
        <begin position="145"/>
        <end position="164"/>
    </location>
</feature>
<accession>A0ABZ1D2Y4</accession>
<dbReference type="EMBL" id="CP141885">
    <property type="protein sequence ID" value="WRT66942.1"/>
    <property type="molecule type" value="Genomic_DNA"/>
</dbReference>
<dbReference type="InterPro" id="IPR045122">
    <property type="entry name" value="Csc1-like"/>
</dbReference>
<feature type="region of interest" description="Disordered" evidence="7">
    <location>
        <begin position="896"/>
        <end position="973"/>
    </location>
</feature>
<feature type="compositionally biased region" description="Polar residues" evidence="7">
    <location>
        <begin position="281"/>
        <end position="298"/>
    </location>
</feature>
<evidence type="ECO:0000256" key="1">
    <source>
        <dbReference type="ARBA" id="ARBA00004141"/>
    </source>
</evidence>
<sequence>MSNTSSDALSASTSSFVTSLVTNIVVAGIELVAFIVFRRWIKAIYEPRTYIPPKESQAIVLGKNIFTPLWHIIMADPEEILHKNGVDPYVFVRFLIMMSKAMIPIWLLSWLILLPVDSAKSTVGQKDGLDRFTFGNVAKDKQSRYWAHLILDYAFISWFLWLIWGEMQHWLVVRQRHLINPSHSKLAQANTVLVTGIPKHFLDEEKLEQLFQHLPGGVKRIWLNRNLKEMPDLFDRRTVAVNKLESAQVNLIKFARKWKLQKEQKAEKLEHKKKPIPESLTGPNNPQLLPGSDGQTPSGPHGPARVIHPDPEQGDEREPPFPSIEELGKADQLVPRTKRPTYRIKPKWAPFGLGFLGIGQKVDTIDWARKEIAYCSKELEKGRNQLEADIESPGTSNDNYPPLNSAFIHFNQQIAAHMAAQCLTHNQPYTMAARYTEQSPSNVIWRNLSLNPYEHKVRQALSWAATVGLILAWATPVAFVGALSNIKTLTDTYHWLDWINGSSFGKQLLQGVISGILPPVLLAALMAILPIVLRQLLAFEGIPSKTGVELSLMTRYFIFLVIHTFIVVTLTSGLISSVKAFADNPGSIATTLASQMPTASTFFITLVLTQFTGTMGTLLQIVSLVLYYVKIVLFGGSPRSVYRSKYKLNTQNWGTTFPGITVYAVIMIAYMVISPIINGFGAAFFLFAYLVYKYLFIWAHDQPPETDTGGLFFPKAVTHLFVGMYIQEVCMAALFFLARNDDQKASAIPQGALMIVLIACTVAFHFTLINSYGPLINSLPLSLAHLSYGMPTEKGHEQSFIGEDYEEGAQKPDADPEFNTSKERLTLNAAGQGMSLNGITPSSSNNSRGNHVPSGMYGGEKSVENRERMEEMNTPTQRDFAYGTNEDDVEMGIRTKFNPDFNLNSKPNESSQKDDFTISSPTAPGPPITTFPSHASSTDRERPNSLRSRRSTKNVNANKNASGSEPGSKSETSETVYFAIPGGPGVLNRHLDDGNDPRAFFHPATKESQRIIWLPQDDLGLCQAEIERNEKEGVRSSMKNAWLNEKGKVQISGPPPDDL</sequence>
<feature type="transmembrane region" description="Helical" evidence="8">
    <location>
        <begin position="20"/>
        <end position="41"/>
    </location>
</feature>
<feature type="region of interest" description="Disordered" evidence="7">
    <location>
        <begin position="831"/>
        <end position="860"/>
    </location>
</feature>
<evidence type="ECO:0000256" key="4">
    <source>
        <dbReference type="ARBA" id="ARBA00022692"/>
    </source>
</evidence>
<evidence type="ECO:0000256" key="6">
    <source>
        <dbReference type="ARBA" id="ARBA00023136"/>
    </source>
</evidence>
<dbReference type="Pfam" id="PF02714">
    <property type="entry name" value="RSN1_7TM"/>
    <property type="match status" value="1"/>
</dbReference>
<feature type="region of interest" description="Disordered" evidence="7">
    <location>
        <begin position="265"/>
        <end position="334"/>
    </location>
</feature>
<evidence type="ECO:0000256" key="3">
    <source>
        <dbReference type="ARBA" id="ARBA00022448"/>
    </source>
</evidence>
<comment type="subcellular location">
    <subcellularLocation>
        <location evidence="1">Membrane</location>
        <topology evidence="1">Multi-pass membrane protein</topology>
    </subcellularLocation>
</comment>
<dbReference type="Proteomes" id="UP001329825">
    <property type="component" value="Chromosome 5"/>
</dbReference>
<feature type="domain" description="CSC1/OSCA1-like cytosolic" evidence="12">
    <location>
        <begin position="190"/>
        <end position="447"/>
    </location>
</feature>
<evidence type="ECO:0000259" key="12">
    <source>
        <dbReference type="Pfam" id="PF14703"/>
    </source>
</evidence>
<evidence type="ECO:0000259" key="10">
    <source>
        <dbReference type="Pfam" id="PF12621"/>
    </source>
</evidence>
<feature type="transmembrane region" description="Helical" evidence="8">
    <location>
        <begin position="554"/>
        <end position="575"/>
    </location>
</feature>
<feature type="compositionally biased region" description="Polar residues" evidence="7">
    <location>
        <begin position="901"/>
        <end position="910"/>
    </location>
</feature>
<evidence type="ECO:0000256" key="8">
    <source>
        <dbReference type="SAM" id="Phobius"/>
    </source>
</evidence>
<gene>
    <name evidence="13" type="ORF">IL334_003907</name>
</gene>
<dbReference type="InterPro" id="IPR022257">
    <property type="entry name" value="PHM7_ext"/>
</dbReference>
<evidence type="ECO:0000256" key="7">
    <source>
        <dbReference type="SAM" id="MobiDB-lite"/>
    </source>
</evidence>
<dbReference type="InterPro" id="IPR027815">
    <property type="entry name" value="CSC1/OSCA1-like_cyt"/>
</dbReference>
<feature type="transmembrane region" description="Helical" evidence="8">
    <location>
        <begin position="90"/>
        <end position="113"/>
    </location>
</feature>
<feature type="transmembrane region" description="Helical" evidence="8">
    <location>
        <begin position="460"/>
        <end position="483"/>
    </location>
</feature>
<evidence type="ECO:0008006" key="15">
    <source>
        <dbReference type="Google" id="ProtNLM"/>
    </source>
</evidence>
<name>A0ABZ1D2Y4_9TREE</name>
<dbReference type="Pfam" id="PF12621">
    <property type="entry name" value="PHM7_ext"/>
    <property type="match status" value="1"/>
</dbReference>
<dbReference type="Pfam" id="PF14703">
    <property type="entry name" value="PHM7_cyt"/>
    <property type="match status" value="1"/>
</dbReference>
<keyword evidence="14" id="KW-1185">Reference proteome</keyword>
<evidence type="ECO:0000256" key="2">
    <source>
        <dbReference type="ARBA" id="ARBA00007779"/>
    </source>
</evidence>
<dbReference type="InterPro" id="IPR032880">
    <property type="entry name" value="CSC1/OSCA1-like_N"/>
</dbReference>
<feature type="transmembrane region" description="Helical" evidence="8">
    <location>
        <begin position="719"/>
        <end position="738"/>
    </location>
</feature>
<keyword evidence="6 8" id="KW-0472">Membrane</keyword>
<evidence type="ECO:0000256" key="5">
    <source>
        <dbReference type="ARBA" id="ARBA00022989"/>
    </source>
</evidence>
<comment type="similarity">
    <text evidence="2">Belongs to the CSC1 (TC 1.A.17) family.</text>
</comment>
<keyword evidence="4 8" id="KW-0812">Transmembrane</keyword>
<feature type="transmembrane region" description="Helical" evidence="8">
    <location>
        <begin position="655"/>
        <end position="673"/>
    </location>
</feature>
<evidence type="ECO:0000259" key="11">
    <source>
        <dbReference type="Pfam" id="PF13967"/>
    </source>
</evidence>
<keyword evidence="5 8" id="KW-1133">Transmembrane helix</keyword>
<feature type="compositionally biased region" description="Polar residues" evidence="7">
    <location>
        <begin position="953"/>
        <end position="973"/>
    </location>
</feature>
<feature type="domain" description="10TM putative phosphate transporter extracellular tail" evidence="10">
    <location>
        <begin position="992"/>
        <end position="1057"/>
    </location>
</feature>
<dbReference type="GeneID" id="87956038"/>
<feature type="transmembrane region" description="Helical" evidence="8">
    <location>
        <begin position="750"/>
        <end position="769"/>
    </location>
</feature>
<proteinExistence type="inferred from homology"/>
<keyword evidence="3" id="KW-0813">Transport</keyword>
<evidence type="ECO:0000313" key="14">
    <source>
        <dbReference type="Proteomes" id="UP001329825"/>
    </source>
</evidence>
<feature type="transmembrane region" description="Helical" evidence="8">
    <location>
        <begin position="587"/>
        <end position="608"/>
    </location>
</feature>
<evidence type="ECO:0000259" key="9">
    <source>
        <dbReference type="Pfam" id="PF02714"/>
    </source>
</evidence>
<organism evidence="13 14">
    <name type="scientific">Kwoniella shivajii</name>
    <dbReference type="NCBI Taxonomy" id="564305"/>
    <lineage>
        <taxon>Eukaryota</taxon>
        <taxon>Fungi</taxon>
        <taxon>Dikarya</taxon>
        <taxon>Basidiomycota</taxon>
        <taxon>Agaricomycotina</taxon>
        <taxon>Tremellomycetes</taxon>
        <taxon>Tremellales</taxon>
        <taxon>Cryptococcaceae</taxon>
        <taxon>Kwoniella</taxon>
    </lineage>
</organism>
<dbReference type="PANTHER" id="PTHR13018">
    <property type="entry name" value="PROBABLE MEMBRANE PROTEIN DUF221-RELATED"/>
    <property type="match status" value="1"/>
</dbReference>
<dbReference type="PANTHER" id="PTHR13018:SF143">
    <property type="entry name" value="CSC1_OSCA1-LIKE 7TM REGION DOMAIN-CONTAINING PROTEIN"/>
    <property type="match status" value="1"/>
</dbReference>
<feature type="compositionally biased region" description="Polar residues" evidence="7">
    <location>
        <begin position="834"/>
        <end position="849"/>
    </location>
</feature>
<feature type="compositionally biased region" description="Basic and acidic residues" evidence="7">
    <location>
        <begin position="307"/>
        <end position="319"/>
    </location>
</feature>
<dbReference type="RefSeq" id="XP_062791682.1">
    <property type="nucleotide sequence ID" value="XM_062935631.1"/>
</dbReference>
<reference evidence="13 14" key="1">
    <citation type="submission" date="2024-01" db="EMBL/GenBank/DDBJ databases">
        <title>Comparative genomics of Cryptococcus and Kwoniella reveals pathogenesis evolution and contrasting modes of karyotype evolution via chromosome fusion or intercentromeric recombination.</title>
        <authorList>
            <person name="Coelho M.A."/>
            <person name="David-Palma M."/>
            <person name="Shea T."/>
            <person name="Bowers K."/>
            <person name="McGinley-Smith S."/>
            <person name="Mohammad A.W."/>
            <person name="Gnirke A."/>
            <person name="Yurkov A.M."/>
            <person name="Nowrousian M."/>
            <person name="Sun S."/>
            <person name="Cuomo C.A."/>
            <person name="Heitman J."/>
        </authorList>
    </citation>
    <scope>NUCLEOTIDE SEQUENCE [LARGE SCALE GENOMIC DNA]</scope>
    <source>
        <strain evidence="13">CBS 11374</strain>
    </source>
</reference>
<dbReference type="Pfam" id="PF13967">
    <property type="entry name" value="RSN1_TM"/>
    <property type="match status" value="1"/>
</dbReference>
<feature type="domain" description="CSC1/OSCA1-like 7TM region" evidence="9">
    <location>
        <begin position="458"/>
        <end position="735"/>
    </location>
</feature>
<dbReference type="InterPro" id="IPR003864">
    <property type="entry name" value="CSC1/OSCA1-like_7TM"/>
</dbReference>
<feature type="transmembrane region" description="Helical" evidence="8">
    <location>
        <begin position="680"/>
        <end position="699"/>
    </location>
</feature>